<dbReference type="GO" id="GO:0003824">
    <property type="term" value="F:catalytic activity"/>
    <property type="evidence" value="ECO:0007669"/>
    <property type="project" value="InterPro"/>
</dbReference>
<dbReference type="Proteomes" id="UP000701698">
    <property type="component" value="Unassembled WGS sequence"/>
</dbReference>
<name>A0A955LHA8_UNCKA</name>
<evidence type="ECO:0000313" key="2">
    <source>
        <dbReference type="Proteomes" id="UP000701698"/>
    </source>
</evidence>
<reference evidence="1" key="1">
    <citation type="submission" date="2020-04" db="EMBL/GenBank/DDBJ databases">
        <authorList>
            <person name="Zhang T."/>
        </authorList>
    </citation>
    <scope>NUCLEOTIDE SEQUENCE</scope>
    <source>
        <strain evidence="1">HKST-UBA01</strain>
    </source>
</reference>
<comment type="caution">
    <text evidence="1">The sequence shown here is derived from an EMBL/GenBank/DDBJ whole genome shotgun (WGS) entry which is preliminary data.</text>
</comment>
<protein>
    <submittedName>
        <fullName evidence="1">Uncharacterized protein</fullName>
    </submittedName>
</protein>
<evidence type="ECO:0000313" key="1">
    <source>
        <dbReference type="EMBL" id="MCA9390544.1"/>
    </source>
</evidence>
<gene>
    <name evidence="1" type="ORF">KC571_04010</name>
</gene>
<reference evidence="1" key="2">
    <citation type="journal article" date="2021" name="Microbiome">
        <title>Successional dynamics and alternative stable states in a saline activated sludge microbial community over 9 years.</title>
        <authorList>
            <person name="Wang Y."/>
            <person name="Ye J."/>
            <person name="Ju F."/>
            <person name="Liu L."/>
            <person name="Boyd J.A."/>
            <person name="Deng Y."/>
            <person name="Parks D.H."/>
            <person name="Jiang X."/>
            <person name="Yin X."/>
            <person name="Woodcroft B.J."/>
            <person name="Tyson G.W."/>
            <person name="Hugenholtz P."/>
            <person name="Polz M.F."/>
            <person name="Zhang T."/>
        </authorList>
    </citation>
    <scope>NUCLEOTIDE SEQUENCE</scope>
    <source>
        <strain evidence="1">HKST-UBA01</strain>
    </source>
</reference>
<dbReference type="InterPro" id="IPR036038">
    <property type="entry name" value="Aminotransferase-like"/>
</dbReference>
<sequence>LTLADLFCAQELWRSGNASYLAPISAIGGLSSETLRAAEIGKRINQLLLQTMRGEIYEAFSERVCLTS</sequence>
<accession>A0A955LHA8</accession>
<proteinExistence type="predicted"/>
<feature type="non-terminal residue" evidence="1">
    <location>
        <position position="1"/>
    </location>
</feature>
<organism evidence="1 2">
    <name type="scientific">candidate division WWE3 bacterium</name>
    <dbReference type="NCBI Taxonomy" id="2053526"/>
    <lineage>
        <taxon>Bacteria</taxon>
        <taxon>Katanobacteria</taxon>
    </lineage>
</organism>
<dbReference type="AlphaFoldDB" id="A0A955LHA8"/>
<dbReference type="EMBL" id="JAGQKX010000126">
    <property type="protein sequence ID" value="MCA9390544.1"/>
    <property type="molecule type" value="Genomic_DNA"/>
</dbReference>
<dbReference type="SUPFAM" id="SSF56752">
    <property type="entry name" value="D-aminoacid aminotransferase-like PLP-dependent enzymes"/>
    <property type="match status" value="1"/>
</dbReference>